<evidence type="ECO:0000256" key="12">
    <source>
        <dbReference type="PIRSR" id="PIRSR606689-2"/>
    </source>
</evidence>
<protein>
    <recommendedName>
        <fullName evidence="10">ADP-ribosylation factor-like protein 3</fullName>
    </recommendedName>
</protein>
<dbReference type="InterPro" id="IPR015797">
    <property type="entry name" value="NUDIX_hydrolase-like_dom_sf"/>
</dbReference>
<keyword evidence="8 11" id="KW-0342">GTP-binding</keyword>
<keyword evidence="12" id="KW-0460">Magnesium</keyword>
<keyword evidence="15" id="KW-1185">Reference proteome</keyword>
<dbReference type="InterPro" id="IPR039989">
    <property type="entry name" value="NUDT9"/>
</dbReference>
<evidence type="ECO:0000256" key="1">
    <source>
        <dbReference type="ARBA" id="ARBA00004555"/>
    </source>
</evidence>
<evidence type="ECO:0000313" key="14">
    <source>
        <dbReference type="EMBL" id="KAK2709290.1"/>
    </source>
</evidence>
<feature type="binding site" evidence="11">
    <location>
        <begin position="29"/>
        <end position="36"/>
    </location>
    <ligand>
        <name>GTP</name>
        <dbReference type="ChEBI" id="CHEBI:37565"/>
    </ligand>
</feature>
<sequence>MGRFTQGLLSLFRKLRGSQGKELRILLLGLDNAGKTTILKKLALEDITQVTPTQGFNIKSVQSDGFKLNVWDIGGQKKIRPYWRNYFENTDVLIYVIDSSDTDRLEESGEELFELINEEKLKEVPLLIYANKQDLSKALKASIIAQGLGLHRITDRVWQIQACCAVNGDGIKVQRFHLEPDQISWENPLKDYNPPDYTSESLFNKPWADKDSGDKSFAPRWNEKDGNVDRRSFIGYYQVVSGRPLNPIGRTGIQGRGVLGKWGPNHAADPVVTRWACTDGGDIKMDETTRKRILQFVAIQRGDTGEWALPGGMVDPGEVVSETLKREFMEEALNSLMLAESDKDDLKKKIELLFKHGDEVYRGYVDDPRNTDNSWMETVAVNFHDDNGDLTLLELKAGDDAINVRWVDINRDLKLYASHSSIIEKVVKLRDASW</sequence>
<evidence type="ECO:0000256" key="5">
    <source>
        <dbReference type="ARBA" id="ARBA00022741"/>
    </source>
</evidence>
<dbReference type="CDD" id="cd04155">
    <property type="entry name" value="Arl3"/>
    <property type="match status" value="1"/>
</dbReference>
<name>A0AA88L621_ARTSF</name>
<dbReference type="GO" id="GO:0051649">
    <property type="term" value="P:establishment of localization in cell"/>
    <property type="evidence" value="ECO:0007669"/>
    <property type="project" value="UniProtKB-ARBA"/>
</dbReference>
<dbReference type="SMART" id="SM00177">
    <property type="entry name" value="ARF"/>
    <property type="match status" value="1"/>
</dbReference>
<organism evidence="14 15">
    <name type="scientific">Artemia franciscana</name>
    <name type="common">Brine shrimp</name>
    <name type="synonym">Artemia sanfranciscana</name>
    <dbReference type="NCBI Taxonomy" id="6661"/>
    <lineage>
        <taxon>Eukaryota</taxon>
        <taxon>Metazoa</taxon>
        <taxon>Ecdysozoa</taxon>
        <taxon>Arthropoda</taxon>
        <taxon>Crustacea</taxon>
        <taxon>Branchiopoda</taxon>
        <taxon>Anostraca</taxon>
        <taxon>Artemiidae</taxon>
        <taxon>Artemia</taxon>
    </lineage>
</organism>
<dbReference type="SMART" id="SM00178">
    <property type="entry name" value="SAR"/>
    <property type="match status" value="1"/>
</dbReference>
<keyword evidence="4" id="KW-0519">Myristate</keyword>
<dbReference type="GO" id="GO:0005794">
    <property type="term" value="C:Golgi apparatus"/>
    <property type="evidence" value="ECO:0007669"/>
    <property type="project" value="UniProtKB-SubCell"/>
</dbReference>
<keyword evidence="5 11" id="KW-0547">Nucleotide-binding</keyword>
<evidence type="ECO:0000259" key="13">
    <source>
        <dbReference type="PROSITE" id="PS51462"/>
    </source>
</evidence>
<evidence type="ECO:0000313" key="15">
    <source>
        <dbReference type="Proteomes" id="UP001187531"/>
    </source>
</evidence>
<keyword evidence="6" id="KW-0653">Protein transport</keyword>
<dbReference type="InterPro" id="IPR027417">
    <property type="entry name" value="P-loop_NTPase"/>
</dbReference>
<dbReference type="GO" id="GO:0047631">
    <property type="term" value="F:ADP-ribose diphosphatase activity"/>
    <property type="evidence" value="ECO:0007669"/>
    <property type="project" value="InterPro"/>
</dbReference>
<feature type="binding site" evidence="11">
    <location>
        <begin position="131"/>
        <end position="134"/>
    </location>
    <ligand>
        <name>GTP</name>
        <dbReference type="ChEBI" id="CHEBI:37565"/>
    </ligand>
</feature>
<dbReference type="GO" id="GO:0046872">
    <property type="term" value="F:metal ion binding"/>
    <property type="evidence" value="ECO:0007669"/>
    <property type="project" value="UniProtKB-KW"/>
</dbReference>
<feature type="domain" description="Nudix hydrolase" evidence="13">
    <location>
        <begin position="235"/>
        <end position="429"/>
    </location>
</feature>
<dbReference type="FunFam" id="3.90.79.10:FF:000021">
    <property type="entry name" value="ADP-ribose pyrophosphatase, mitochondrial isoform X1"/>
    <property type="match status" value="1"/>
</dbReference>
<evidence type="ECO:0000256" key="7">
    <source>
        <dbReference type="ARBA" id="ARBA00023034"/>
    </source>
</evidence>
<keyword evidence="9" id="KW-0449">Lipoprotein</keyword>
<dbReference type="PROSITE" id="PS51462">
    <property type="entry name" value="NUDIX"/>
    <property type="match status" value="1"/>
</dbReference>
<feature type="binding site" evidence="12">
    <location>
        <position position="36"/>
    </location>
    <ligand>
        <name>Mg(2+)</name>
        <dbReference type="ChEBI" id="CHEBI:18420"/>
    </ligand>
</feature>
<comment type="similarity">
    <text evidence="2">Belongs to the small GTPase superfamily. Arf family.</text>
</comment>
<evidence type="ECO:0000256" key="10">
    <source>
        <dbReference type="ARBA" id="ARBA00040616"/>
    </source>
</evidence>
<evidence type="ECO:0000256" key="11">
    <source>
        <dbReference type="PIRSR" id="PIRSR606689-1"/>
    </source>
</evidence>
<evidence type="ECO:0000256" key="3">
    <source>
        <dbReference type="ARBA" id="ARBA00022448"/>
    </source>
</evidence>
<keyword evidence="12" id="KW-0479">Metal-binding</keyword>
<feature type="binding site" evidence="11">
    <location>
        <position position="75"/>
    </location>
    <ligand>
        <name>GTP</name>
        <dbReference type="ChEBI" id="CHEBI:37565"/>
    </ligand>
</feature>
<dbReference type="PRINTS" id="PR00328">
    <property type="entry name" value="SAR1GTPBP"/>
</dbReference>
<evidence type="ECO:0000256" key="2">
    <source>
        <dbReference type="ARBA" id="ARBA00010290"/>
    </source>
</evidence>
<proteinExistence type="inferred from homology"/>
<comment type="caution">
    <text evidence="14">The sequence shown here is derived from an EMBL/GenBank/DDBJ whole genome shotgun (WGS) entry which is preliminary data.</text>
</comment>
<dbReference type="GO" id="GO:0003924">
    <property type="term" value="F:GTPase activity"/>
    <property type="evidence" value="ECO:0007669"/>
    <property type="project" value="InterPro"/>
</dbReference>
<dbReference type="InterPro" id="IPR000086">
    <property type="entry name" value="NUDIX_hydrolase_dom"/>
</dbReference>
<dbReference type="Proteomes" id="UP001187531">
    <property type="component" value="Unassembled WGS sequence"/>
</dbReference>
<reference evidence="14" key="1">
    <citation type="submission" date="2023-07" db="EMBL/GenBank/DDBJ databases">
        <title>Chromosome-level genome assembly of Artemia franciscana.</title>
        <authorList>
            <person name="Jo E."/>
        </authorList>
    </citation>
    <scope>NUCLEOTIDE SEQUENCE</scope>
    <source>
        <tissue evidence="14">Whole body</tissue>
    </source>
</reference>
<dbReference type="InterPro" id="IPR006689">
    <property type="entry name" value="Small_GTPase_ARF/SAR"/>
</dbReference>
<dbReference type="CDD" id="cd03670">
    <property type="entry name" value="NUDIX_ADPRase_Nudt9"/>
    <property type="match status" value="1"/>
</dbReference>
<dbReference type="AlphaFoldDB" id="A0AA88L621"/>
<evidence type="ECO:0000256" key="8">
    <source>
        <dbReference type="ARBA" id="ARBA00023134"/>
    </source>
</evidence>
<dbReference type="PANTHER" id="PTHR13030:SF8">
    <property type="entry name" value="ADP-RIBOSE PYROPHOSPHATASE, MITOCHONDRIAL"/>
    <property type="match status" value="1"/>
</dbReference>
<gene>
    <name evidence="14" type="ORF">QYM36_013080</name>
</gene>
<dbReference type="FunFam" id="3.40.50.300:FF:000281">
    <property type="entry name" value="ADP-ribosylation factor-like protein 3"/>
    <property type="match status" value="1"/>
</dbReference>
<evidence type="ECO:0000256" key="6">
    <source>
        <dbReference type="ARBA" id="ARBA00022927"/>
    </source>
</evidence>
<keyword evidence="7" id="KW-0333">Golgi apparatus</keyword>
<comment type="subcellular location">
    <subcellularLocation>
        <location evidence="1">Golgi apparatus</location>
    </subcellularLocation>
</comment>
<dbReference type="PANTHER" id="PTHR13030">
    <property type="entry name" value="NUDIX HYDROLASE"/>
    <property type="match status" value="1"/>
</dbReference>
<keyword evidence="3" id="KW-0813">Transport</keyword>
<dbReference type="PROSITE" id="PS51417">
    <property type="entry name" value="ARF"/>
    <property type="match status" value="1"/>
</dbReference>
<dbReference type="Gene3D" id="3.40.50.300">
    <property type="entry name" value="P-loop containing nucleotide triphosphate hydrolases"/>
    <property type="match status" value="1"/>
</dbReference>
<dbReference type="Pfam" id="PF00025">
    <property type="entry name" value="Arf"/>
    <property type="match status" value="1"/>
</dbReference>
<evidence type="ECO:0000256" key="9">
    <source>
        <dbReference type="ARBA" id="ARBA00023288"/>
    </source>
</evidence>
<dbReference type="SUPFAM" id="SSF55811">
    <property type="entry name" value="Nudix"/>
    <property type="match status" value="1"/>
</dbReference>
<dbReference type="InterPro" id="IPR005225">
    <property type="entry name" value="Small_GTP-bd"/>
</dbReference>
<dbReference type="SUPFAM" id="SSF52540">
    <property type="entry name" value="P-loop containing nucleoside triphosphate hydrolases"/>
    <property type="match status" value="1"/>
</dbReference>
<dbReference type="GO" id="GO:0005525">
    <property type="term" value="F:GTP binding"/>
    <property type="evidence" value="ECO:0007669"/>
    <property type="project" value="UniProtKB-KW"/>
</dbReference>
<dbReference type="GO" id="GO:0016192">
    <property type="term" value="P:vesicle-mediated transport"/>
    <property type="evidence" value="ECO:0007669"/>
    <property type="project" value="UniProtKB-ARBA"/>
</dbReference>
<dbReference type="GO" id="GO:0015031">
    <property type="term" value="P:protein transport"/>
    <property type="evidence" value="ECO:0007669"/>
    <property type="project" value="UniProtKB-KW"/>
</dbReference>
<dbReference type="EMBL" id="JAVRJZ010000017">
    <property type="protein sequence ID" value="KAK2709290.1"/>
    <property type="molecule type" value="Genomic_DNA"/>
</dbReference>
<dbReference type="NCBIfam" id="TIGR00231">
    <property type="entry name" value="small_GTP"/>
    <property type="match status" value="1"/>
</dbReference>
<dbReference type="Gene3D" id="3.90.79.10">
    <property type="entry name" value="Nucleoside Triphosphate Pyrophosphohydrolase"/>
    <property type="match status" value="1"/>
</dbReference>
<evidence type="ECO:0000256" key="4">
    <source>
        <dbReference type="ARBA" id="ARBA00022707"/>
    </source>
</evidence>
<dbReference type="Pfam" id="PF25969">
    <property type="entry name" value="NUDT9_N"/>
    <property type="match status" value="1"/>
</dbReference>
<accession>A0AA88L621</accession>
<dbReference type="Pfam" id="PF00293">
    <property type="entry name" value="NUDIX"/>
    <property type="match status" value="1"/>
</dbReference>
<feature type="binding site" evidence="12">
    <location>
        <position position="53"/>
    </location>
    <ligand>
        <name>Mg(2+)</name>
        <dbReference type="ChEBI" id="CHEBI:18420"/>
    </ligand>
</feature>